<evidence type="ECO:0000313" key="3">
    <source>
        <dbReference type="EMBL" id="QEG14752.1"/>
    </source>
</evidence>
<proteinExistence type="predicted"/>
<keyword evidence="5" id="KW-1185">Reference proteome</keyword>
<organism evidence="2 4">
    <name type="scientific">Gimesia maris</name>
    <dbReference type="NCBI Taxonomy" id="122"/>
    <lineage>
        <taxon>Bacteria</taxon>
        <taxon>Pseudomonadati</taxon>
        <taxon>Planctomycetota</taxon>
        <taxon>Planctomycetia</taxon>
        <taxon>Planctomycetales</taxon>
        <taxon>Planctomycetaceae</taxon>
        <taxon>Gimesia</taxon>
    </lineage>
</organism>
<feature type="signal peptide" evidence="1">
    <location>
        <begin position="1"/>
        <end position="26"/>
    </location>
</feature>
<sequence>MRKTSFTLLTGMLLALISLVPDEAQSEETEAPVSAVKPHQRVFLTNIPAIENWETENRLVDLRKRYPRKTAEKRLQKTLGIDGPQLKFHYGPGPRVYYINGLPTSQLGYRLQQLNSP</sequence>
<dbReference type="EMBL" id="CP042910">
    <property type="protein sequence ID" value="QEG14752.1"/>
    <property type="molecule type" value="Genomic_DNA"/>
</dbReference>
<dbReference type="EMBL" id="DQAY01000045">
    <property type="protein sequence ID" value="HCO22769.1"/>
    <property type="molecule type" value="Genomic_DNA"/>
</dbReference>
<feature type="chain" id="PRO_5017695130" evidence="1">
    <location>
        <begin position="27"/>
        <end position="117"/>
    </location>
</feature>
<evidence type="ECO:0000313" key="2">
    <source>
        <dbReference type="EMBL" id="HCO22769.1"/>
    </source>
</evidence>
<keyword evidence="1" id="KW-0732">Signal</keyword>
<evidence type="ECO:0000313" key="4">
    <source>
        <dbReference type="Proteomes" id="UP000263642"/>
    </source>
</evidence>
<dbReference type="GeneID" id="98645266"/>
<accession>A0A3D3R1Y4</accession>
<protein>
    <submittedName>
        <fullName evidence="2">Uncharacterized protein</fullName>
    </submittedName>
</protein>
<evidence type="ECO:0000313" key="5">
    <source>
        <dbReference type="Proteomes" id="UP000322887"/>
    </source>
</evidence>
<dbReference type="Proteomes" id="UP000322887">
    <property type="component" value="Chromosome"/>
</dbReference>
<dbReference type="RefSeq" id="WP_002648245.1">
    <property type="nucleotide sequence ID" value="NZ_CP042910.1"/>
</dbReference>
<evidence type="ECO:0000256" key="1">
    <source>
        <dbReference type="SAM" id="SignalP"/>
    </source>
</evidence>
<dbReference type="Proteomes" id="UP000263642">
    <property type="component" value="Unassembled WGS sequence"/>
</dbReference>
<reference evidence="3 5" key="2">
    <citation type="submission" date="2019-08" db="EMBL/GenBank/DDBJ databases">
        <title>Deep-cultivation of Planctomycetes and their phenomic and genomic characterization uncovers novel biology.</title>
        <authorList>
            <person name="Wiegand S."/>
            <person name="Jogler M."/>
            <person name="Boedeker C."/>
            <person name="Pinto D."/>
            <person name="Vollmers J."/>
            <person name="Rivas-Marin E."/>
            <person name="Kohn T."/>
            <person name="Peeters S.H."/>
            <person name="Heuer A."/>
            <person name="Rast P."/>
            <person name="Oberbeckmann S."/>
            <person name="Bunk B."/>
            <person name="Jeske O."/>
            <person name="Meyerdierks A."/>
            <person name="Storesund J.E."/>
            <person name="Kallscheuer N."/>
            <person name="Luecker S."/>
            <person name="Lage O.M."/>
            <person name="Pohl T."/>
            <person name="Merkel B.J."/>
            <person name="Hornburger P."/>
            <person name="Mueller R.-W."/>
            <person name="Bruemmer F."/>
            <person name="Labrenz M."/>
            <person name="Spormann A.M."/>
            <person name="Op den Camp H."/>
            <person name="Overmann J."/>
            <person name="Amann R."/>
            <person name="Jetten M.S.M."/>
            <person name="Mascher T."/>
            <person name="Medema M.H."/>
            <person name="Devos D.P."/>
            <person name="Kaster A.-K."/>
            <person name="Ovreas L."/>
            <person name="Rohde M."/>
            <person name="Galperin M.Y."/>
            <person name="Jogler C."/>
        </authorList>
    </citation>
    <scope>NUCLEOTIDE SEQUENCE [LARGE SCALE GENOMIC DNA]</scope>
    <source>
        <strain evidence="3 5">DSM 8797</strain>
    </source>
</reference>
<dbReference type="AlphaFoldDB" id="A0A3D3R1Y4"/>
<name>A0A3D3R1Y4_9PLAN</name>
<reference evidence="2 4" key="1">
    <citation type="journal article" date="2018" name="Nat. Biotechnol.">
        <title>A standardized bacterial taxonomy based on genome phylogeny substantially revises the tree of life.</title>
        <authorList>
            <person name="Parks D.H."/>
            <person name="Chuvochina M."/>
            <person name="Waite D.W."/>
            <person name="Rinke C."/>
            <person name="Skarshewski A."/>
            <person name="Chaumeil P.A."/>
            <person name="Hugenholtz P."/>
        </authorList>
    </citation>
    <scope>NUCLEOTIDE SEQUENCE [LARGE SCALE GENOMIC DNA]</scope>
    <source>
        <strain evidence="2">UBA9375</strain>
    </source>
</reference>
<gene>
    <name evidence="2" type="ORF">DIT97_06815</name>
    <name evidence="3" type="ORF">GmarT_05880</name>
</gene>